<dbReference type="FunFam" id="3.40.50.2020:FF:000020">
    <property type="entry name" value="Bifunctional protein PyrR"/>
    <property type="match status" value="1"/>
</dbReference>
<dbReference type="Proteomes" id="UP000600139">
    <property type="component" value="Unassembled WGS sequence"/>
</dbReference>
<evidence type="ECO:0000256" key="1">
    <source>
        <dbReference type="ARBA" id="ARBA00005565"/>
    </source>
</evidence>
<keyword evidence="4 6" id="KW-0808">Transferase</keyword>
<dbReference type="GO" id="GO:0006355">
    <property type="term" value="P:regulation of DNA-templated transcription"/>
    <property type="evidence" value="ECO:0007669"/>
    <property type="project" value="UniProtKB-UniRule"/>
</dbReference>
<dbReference type="NCBIfam" id="NF003549">
    <property type="entry name" value="PRK05205.1-5"/>
    <property type="match status" value="1"/>
</dbReference>
<evidence type="ECO:0000256" key="4">
    <source>
        <dbReference type="HAMAP-Rule" id="MF_01219"/>
    </source>
</evidence>
<dbReference type="PANTHER" id="PTHR11608">
    <property type="entry name" value="BIFUNCTIONAL PROTEIN PYRR"/>
    <property type="match status" value="1"/>
</dbReference>
<comment type="function">
    <text evidence="4">Regulates the transcription of the pyrimidine nucleotide (pyr) operon in response to exogenous pyrimidines.</text>
</comment>
<proteinExistence type="inferred from homology"/>
<evidence type="ECO:0000313" key="7">
    <source>
        <dbReference type="Proteomes" id="UP000600139"/>
    </source>
</evidence>
<evidence type="ECO:0000256" key="3">
    <source>
        <dbReference type="ARBA" id="ARBA00023163"/>
    </source>
</evidence>
<dbReference type="InterPro" id="IPR050137">
    <property type="entry name" value="PyrR_bifunctional"/>
</dbReference>
<reference evidence="6" key="1">
    <citation type="submission" date="2021-01" db="EMBL/GenBank/DDBJ databases">
        <title>Modified the classification status of verrucomicrobia.</title>
        <authorList>
            <person name="Feng X."/>
        </authorList>
    </citation>
    <scope>NUCLEOTIDE SEQUENCE</scope>
    <source>
        <strain evidence="6">JCM 18052</strain>
    </source>
</reference>
<dbReference type="GO" id="GO:0004845">
    <property type="term" value="F:uracil phosphoribosyltransferase activity"/>
    <property type="evidence" value="ECO:0007669"/>
    <property type="project" value="UniProtKB-UniRule"/>
</dbReference>
<dbReference type="HAMAP" id="MF_01219">
    <property type="entry name" value="PyrR"/>
    <property type="match status" value="1"/>
</dbReference>
<feature type="domain" description="Phosphoribosyltransferase" evidence="5">
    <location>
        <begin position="6"/>
        <end position="147"/>
    </location>
</feature>
<evidence type="ECO:0000313" key="6">
    <source>
        <dbReference type="EMBL" id="MBK1816564.1"/>
    </source>
</evidence>
<dbReference type="PANTHER" id="PTHR11608:SF0">
    <property type="entry name" value="BIFUNCTIONAL PROTEIN PYRR"/>
    <property type="match status" value="1"/>
</dbReference>
<comment type="catalytic activity">
    <reaction evidence="4">
        <text>UMP + diphosphate = 5-phospho-alpha-D-ribose 1-diphosphate + uracil</text>
        <dbReference type="Rhea" id="RHEA:13017"/>
        <dbReference type="ChEBI" id="CHEBI:17568"/>
        <dbReference type="ChEBI" id="CHEBI:33019"/>
        <dbReference type="ChEBI" id="CHEBI:57865"/>
        <dbReference type="ChEBI" id="CHEBI:58017"/>
        <dbReference type="EC" id="2.4.2.9"/>
    </reaction>
</comment>
<dbReference type="InterPro" id="IPR029057">
    <property type="entry name" value="PRTase-like"/>
</dbReference>
<dbReference type="NCBIfam" id="NF003545">
    <property type="entry name" value="PRK05205.1-1"/>
    <property type="match status" value="1"/>
</dbReference>
<dbReference type="EC" id="2.4.2.9" evidence="4"/>
<dbReference type="InterPro" id="IPR023050">
    <property type="entry name" value="PyrR"/>
</dbReference>
<keyword evidence="7" id="KW-1185">Reference proteome</keyword>
<dbReference type="AlphaFoldDB" id="A0A934VCJ7"/>
<organism evidence="6 7">
    <name type="scientific">Luteolibacter yonseiensis</name>
    <dbReference type="NCBI Taxonomy" id="1144680"/>
    <lineage>
        <taxon>Bacteria</taxon>
        <taxon>Pseudomonadati</taxon>
        <taxon>Verrucomicrobiota</taxon>
        <taxon>Verrucomicrobiia</taxon>
        <taxon>Verrucomicrobiales</taxon>
        <taxon>Verrucomicrobiaceae</taxon>
        <taxon>Luteolibacter</taxon>
    </lineage>
</organism>
<dbReference type="RefSeq" id="WP_200351497.1">
    <property type="nucleotide sequence ID" value="NZ_BAABHZ010000006.1"/>
</dbReference>
<gene>
    <name evidence="4 6" type="primary">pyrR</name>
    <name evidence="6" type="ORF">JIN84_13140</name>
</gene>
<evidence type="ECO:0000259" key="5">
    <source>
        <dbReference type="Pfam" id="PF00156"/>
    </source>
</evidence>
<protein>
    <recommendedName>
        <fullName evidence="4">Bifunctional protein PyrR</fullName>
    </recommendedName>
    <domain>
        <recommendedName>
            <fullName evidence="4">Pyrimidine operon regulatory protein</fullName>
        </recommendedName>
    </domain>
    <domain>
        <recommendedName>
            <fullName evidence="4">Uracil phosphoribosyltransferase</fullName>
            <shortName evidence="4">UPRTase</shortName>
            <ecNumber evidence="4">2.4.2.9</ecNumber>
        </recommendedName>
    </domain>
</protein>
<comment type="similarity">
    <text evidence="1 4">Belongs to the purine/pyrimidine phosphoribosyltransferase family. PyrR subfamily.</text>
</comment>
<dbReference type="InterPro" id="IPR000836">
    <property type="entry name" value="PRTase_dom"/>
</dbReference>
<accession>A0A934VCJ7</accession>
<feature type="short sequence motif" description="PRPP-binding" evidence="4">
    <location>
        <begin position="95"/>
        <end position="107"/>
    </location>
</feature>
<dbReference type="SUPFAM" id="SSF53271">
    <property type="entry name" value="PRTase-like"/>
    <property type="match status" value="1"/>
</dbReference>
<name>A0A934VCJ7_9BACT</name>
<dbReference type="CDD" id="cd06223">
    <property type="entry name" value="PRTases_typeI"/>
    <property type="match status" value="1"/>
</dbReference>
<keyword evidence="2 4" id="KW-0805">Transcription regulation</keyword>
<keyword evidence="3 4" id="KW-0804">Transcription</keyword>
<dbReference type="Gene3D" id="3.40.50.2020">
    <property type="match status" value="1"/>
</dbReference>
<keyword evidence="4 6" id="KW-0328">Glycosyltransferase</keyword>
<comment type="function">
    <text evidence="4">Also displays a weak uracil phosphoribosyltransferase activity which is not physiologically significant.</text>
</comment>
<dbReference type="EMBL" id="JAENIK010000011">
    <property type="protein sequence ID" value="MBK1816564.1"/>
    <property type="molecule type" value="Genomic_DNA"/>
</dbReference>
<comment type="caution">
    <text evidence="6">The sequence shown here is derived from an EMBL/GenBank/DDBJ whole genome shotgun (WGS) entry which is preliminary data.</text>
</comment>
<dbReference type="Pfam" id="PF00156">
    <property type="entry name" value="Pribosyltran"/>
    <property type="match status" value="1"/>
</dbReference>
<evidence type="ECO:0000256" key="2">
    <source>
        <dbReference type="ARBA" id="ARBA00023015"/>
    </source>
</evidence>
<sequence length="177" mass="19513">MEHTLDAEEIAAGVGRLAAAIREKHLGKPIALVGIRSRGDEVAERVLTILSEDDDWELSFGVLDISLYRDDFEHLHANPSLQESDIAFTVEGAHIILVDDVLFTGRTIRAALDALSDYGRPAKVELAVLIDRGHREMPLQPDYVGISLDTRRLDHVLVSLEGADGKDEVRIVSNENP</sequence>